<dbReference type="Gene3D" id="1.10.10.10">
    <property type="entry name" value="Winged helix-like DNA-binding domain superfamily/Winged helix DNA-binding domain"/>
    <property type="match status" value="1"/>
</dbReference>
<dbReference type="SMART" id="SM00448">
    <property type="entry name" value="REC"/>
    <property type="match status" value="1"/>
</dbReference>
<dbReference type="RefSeq" id="WP_277867025.1">
    <property type="nucleotide sequence ID" value="NZ_JAKKUT010000002.1"/>
</dbReference>
<evidence type="ECO:0000259" key="7">
    <source>
        <dbReference type="PROSITE" id="PS50110"/>
    </source>
</evidence>
<dbReference type="InterPro" id="IPR001789">
    <property type="entry name" value="Sig_transdc_resp-reg_receiver"/>
</dbReference>
<keyword evidence="3 6" id="KW-0238">DNA-binding</keyword>
<dbReference type="PROSITE" id="PS50110">
    <property type="entry name" value="RESPONSE_REGULATORY"/>
    <property type="match status" value="1"/>
</dbReference>
<dbReference type="InterPro" id="IPR039420">
    <property type="entry name" value="WalR-like"/>
</dbReference>
<evidence type="ECO:0000256" key="1">
    <source>
        <dbReference type="ARBA" id="ARBA00022553"/>
    </source>
</evidence>
<sequence>MDILIVEDDRDIAQLLQDILENDGFTSYVCRDGFTALRYSQEQQPDLIILDWLIPGLDGLELCARLRQKPIGKEPYILMLTAKAEEIDLVIGLSTGADDYIVKPFSPRELLARVRALLRRSLRHNSQTQAHHTPSFTIDIEQRQATRHLPHQEPEPLDLTTLEFDLLSIFVSAPGRVWQRGQLIERVWGDDYFGDDRVVDTHIARLRKKVELNPSHPSFIKTVIGVGYKFEDG</sequence>
<evidence type="ECO:0000256" key="2">
    <source>
        <dbReference type="ARBA" id="ARBA00023015"/>
    </source>
</evidence>
<keyword evidence="10" id="KW-1185">Reference proteome</keyword>
<feature type="domain" description="Response regulatory" evidence="7">
    <location>
        <begin position="2"/>
        <end position="118"/>
    </location>
</feature>
<dbReference type="CDD" id="cd00383">
    <property type="entry name" value="trans_reg_C"/>
    <property type="match status" value="1"/>
</dbReference>
<dbReference type="Pfam" id="PF00072">
    <property type="entry name" value="Response_reg"/>
    <property type="match status" value="1"/>
</dbReference>
<dbReference type="PROSITE" id="PS51755">
    <property type="entry name" value="OMPR_PHOB"/>
    <property type="match status" value="1"/>
</dbReference>
<dbReference type="InterPro" id="IPR016032">
    <property type="entry name" value="Sig_transdc_resp-reg_C-effctor"/>
</dbReference>
<dbReference type="EMBL" id="JAKKUT010000002">
    <property type="protein sequence ID" value="MDG2991144.1"/>
    <property type="molecule type" value="Genomic_DNA"/>
</dbReference>
<evidence type="ECO:0000313" key="10">
    <source>
        <dbReference type="Proteomes" id="UP001154265"/>
    </source>
</evidence>
<evidence type="ECO:0000256" key="6">
    <source>
        <dbReference type="PROSITE-ProRule" id="PRU01091"/>
    </source>
</evidence>
<organism evidence="9 10">
    <name type="scientific">Candidatus Synechococcus calcipolaris G9</name>
    <dbReference type="NCBI Taxonomy" id="1497997"/>
    <lineage>
        <taxon>Bacteria</taxon>
        <taxon>Bacillati</taxon>
        <taxon>Cyanobacteriota</taxon>
        <taxon>Cyanophyceae</taxon>
        <taxon>Synechococcales</taxon>
        <taxon>Synechococcaceae</taxon>
        <taxon>Synechococcus</taxon>
    </lineage>
</organism>
<dbReference type="Gene3D" id="3.40.50.2300">
    <property type="match status" value="1"/>
</dbReference>
<evidence type="ECO:0000256" key="4">
    <source>
        <dbReference type="ARBA" id="ARBA00023163"/>
    </source>
</evidence>
<dbReference type="Proteomes" id="UP001154265">
    <property type="component" value="Unassembled WGS sequence"/>
</dbReference>
<comment type="caution">
    <text evidence="9">The sequence shown here is derived from an EMBL/GenBank/DDBJ whole genome shotgun (WGS) entry which is preliminary data.</text>
</comment>
<evidence type="ECO:0000259" key="8">
    <source>
        <dbReference type="PROSITE" id="PS51755"/>
    </source>
</evidence>
<gene>
    <name evidence="9" type="ORF">L3556_09420</name>
</gene>
<dbReference type="SMART" id="SM00862">
    <property type="entry name" value="Trans_reg_C"/>
    <property type="match status" value="1"/>
</dbReference>
<feature type="domain" description="OmpR/PhoB-type" evidence="8">
    <location>
        <begin position="125"/>
        <end position="232"/>
    </location>
</feature>
<keyword evidence="4" id="KW-0804">Transcription</keyword>
<dbReference type="InterPro" id="IPR001867">
    <property type="entry name" value="OmpR/PhoB-type_DNA-bd"/>
</dbReference>
<name>A0ABT6EZV5_9SYNE</name>
<accession>A0ABT6EZV5</accession>
<feature type="DNA-binding region" description="OmpR/PhoB-type" evidence="6">
    <location>
        <begin position="125"/>
        <end position="232"/>
    </location>
</feature>
<keyword evidence="1 5" id="KW-0597">Phosphoprotein</keyword>
<dbReference type="InterPro" id="IPR036388">
    <property type="entry name" value="WH-like_DNA-bd_sf"/>
</dbReference>
<dbReference type="PANTHER" id="PTHR48111">
    <property type="entry name" value="REGULATOR OF RPOS"/>
    <property type="match status" value="1"/>
</dbReference>
<evidence type="ECO:0000313" key="9">
    <source>
        <dbReference type="EMBL" id="MDG2991144.1"/>
    </source>
</evidence>
<proteinExistence type="predicted"/>
<dbReference type="SUPFAM" id="SSF46894">
    <property type="entry name" value="C-terminal effector domain of the bipartite response regulators"/>
    <property type="match status" value="1"/>
</dbReference>
<dbReference type="Pfam" id="PF00486">
    <property type="entry name" value="Trans_reg_C"/>
    <property type="match status" value="1"/>
</dbReference>
<dbReference type="InterPro" id="IPR011006">
    <property type="entry name" value="CheY-like_superfamily"/>
</dbReference>
<feature type="modified residue" description="4-aspartylphosphate" evidence="5">
    <location>
        <position position="51"/>
    </location>
</feature>
<keyword evidence="2" id="KW-0805">Transcription regulation</keyword>
<reference evidence="9" key="1">
    <citation type="journal article" date="2022" name="Genome Biol. Evol.">
        <title>A New Gene Family Diagnostic for Intracellular Biomineralization of Amorphous Ca Carbonates by Cyanobacteria.</title>
        <authorList>
            <person name="Benzerara K."/>
            <person name="Duprat E."/>
            <person name="Bitard-Feildel T."/>
            <person name="Caumes G."/>
            <person name="Cassier-Chauvat C."/>
            <person name="Chauvat F."/>
            <person name="Dezi M."/>
            <person name="Diop S.I."/>
            <person name="Gaschignard G."/>
            <person name="Gorgen S."/>
            <person name="Gugger M."/>
            <person name="Lopez-Garcia P."/>
            <person name="Millet M."/>
            <person name="Skouri-Panet F."/>
            <person name="Moreira D."/>
            <person name="Callebaut I."/>
        </authorList>
    </citation>
    <scope>NUCLEOTIDE SEQUENCE</scope>
    <source>
        <strain evidence="9">G9</strain>
    </source>
</reference>
<evidence type="ECO:0000256" key="3">
    <source>
        <dbReference type="ARBA" id="ARBA00023125"/>
    </source>
</evidence>
<reference evidence="9" key="2">
    <citation type="submission" date="2022-01" db="EMBL/GenBank/DDBJ databases">
        <authorList>
            <person name="Zivanovic Y."/>
            <person name="Moreira D."/>
            <person name="Lopez-Garcia P."/>
        </authorList>
    </citation>
    <scope>NUCLEOTIDE SEQUENCE</scope>
    <source>
        <strain evidence="9">G9</strain>
    </source>
</reference>
<dbReference type="PANTHER" id="PTHR48111:SF4">
    <property type="entry name" value="DNA-BINDING DUAL TRANSCRIPTIONAL REGULATOR OMPR"/>
    <property type="match status" value="1"/>
</dbReference>
<evidence type="ECO:0000256" key="5">
    <source>
        <dbReference type="PROSITE-ProRule" id="PRU00169"/>
    </source>
</evidence>
<protein>
    <submittedName>
        <fullName evidence="9">Response regulator transcription factor</fullName>
    </submittedName>
</protein>
<dbReference type="SUPFAM" id="SSF52172">
    <property type="entry name" value="CheY-like"/>
    <property type="match status" value="1"/>
</dbReference>
<dbReference type="Gene3D" id="6.10.250.690">
    <property type="match status" value="1"/>
</dbReference>